<dbReference type="OrthoDB" id="5186446at2"/>
<sequence>MTTVEASVVVPLDLDRTWDLFHGDEMRRYVALSNITVAVENYQLRPDGTPRYTLVRKIGPVLLRQTADHTVYEPPHHAEHQVLDSPLGGTYVVDHEATAGGTRVRHRWEIRSSNPTVAQILPAAAPLLGRVLHEDLKLVARRAVSGGPAGYQPPAWWERTLMTPLARLLVGRLGRDFDDTQLLCVPGRRTGRLRSTPLKVVRLGEDRYVVSRRGESDWVRNLRAEPEAELRVGSRIEHVHAVEVPPPQAVPVLREYVRGAVLASTPALLGVASPDAPDADFLRSAGEHPVFRLDPRR</sequence>
<dbReference type="Gene3D" id="3.30.530.20">
    <property type="match status" value="1"/>
</dbReference>
<dbReference type="GO" id="GO:0016491">
    <property type="term" value="F:oxidoreductase activity"/>
    <property type="evidence" value="ECO:0007669"/>
    <property type="project" value="InterPro"/>
</dbReference>
<reference evidence="1 2" key="1">
    <citation type="submission" date="2016-11" db="EMBL/GenBank/DDBJ databases">
        <authorList>
            <person name="Jaros S."/>
            <person name="Januszkiewicz K."/>
            <person name="Wedrychowicz H."/>
        </authorList>
    </citation>
    <scope>NUCLEOTIDE SEQUENCE [LARGE SCALE GENOMIC DNA]</scope>
    <source>
        <strain evidence="1 2">DSM 44523</strain>
    </source>
</reference>
<dbReference type="InterPro" id="IPR004378">
    <property type="entry name" value="F420H2_quin_Rdtase"/>
</dbReference>
<dbReference type="SUPFAM" id="SSF55961">
    <property type="entry name" value="Bet v1-like"/>
    <property type="match status" value="1"/>
</dbReference>
<dbReference type="NCBIfam" id="TIGR00026">
    <property type="entry name" value="hi_GC_TIGR00026"/>
    <property type="match status" value="1"/>
</dbReference>
<dbReference type="RefSeq" id="WP_083959531.1">
    <property type="nucleotide sequence ID" value="NZ_FQVN01000003.1"/>
</dbReference>
<dbReference type="EMBL" id="FQVN01000003">
    <property type="protein sequence ID" value="SHF28388.1"/>
    <property type="molecule type" value="Genomic_DNA"/>
</dbReference>
<gene>
    <name evidence="1" type="ORF">SAMN05444320_10374</name>
</gene>
<dbReference type="Proteomes" id="UP000184501">
    <property type="component" value="Unassembled WGS sequence"/>
</dbReference>
<dbReference type="InterPro" id="IPR012349">
    <property type="entry name" value="Split_barrel_FMN-bd"/>
</dbReference>
<dbReference type="Pfam" id="PF04075">
    <property type="entry name" value="F420H2_quin_red"/>
    <property type="match status" value="1"/>
</dbReference>
<accession>A0A1M5ADP3</accession>
<protein>
    <submittedName>
        <fullName evidence="1">Deazaflavin-dependent oxidoreductase, nitroreductase family</fullName>
    </submittedName>
</protein>
<dbReference type="STRING" id="2017.SAMN05444320_10374"/>
<organism evidence="1 2">
    <name type="scientific">Streptoalloteichus hindustanus</name>
    <dbReference type="NCBI Taxonomy" id="2017"/>
    <lineage>
        <taxon>Bacteria</taxon>
        <taxon>Bacillati</taxon>
        <taxon>Actinomycetota</taxon>
        <taxon>Actinomycetes</taxon>
        <taxon>Pseudonocardiales</taxon>
        <taxon>Pseudonocardiaceae</taxon>
        <taxon>Streptoalloteichus</taxon>
    </lineage>
</organism>
<name>A0A1M5ADP3_STRHI</name>
<dbReference type="AlphaFoldDB" id="A0A1M5ADP3"/>
<keyword evidence="2" id="KW-1185">Reference proteome</keyword>
<evidence type="ECO:0000313" key="1">
    <source>
        <dbReference type="EMBL" id="SHF28388.1"/>
    </source>
</evidence>
<proteinExistence type="predicted"/>
<evidence type="ECO:0000313" key="2">
    <source>
        <dbReference type="Proteomes" id="UP000184501"/>
    </source>
</evidence>
<dbReference type="InterPro" id="IPR023393">
    <property type="entry name" value="START-like_dom_sf"/>
</dbReference>
<dbReference type="CDD" id="cd07812">
    <property type="entry name" value="SRPBCC"/>
    <property type="match status" value="1"/>
</dbReference>
<dbReference type="Gene3D" id="2.30.110.10">
    <property type="entry name" value="Electron Transport, Fmn-binding Protein, Chain A"/>
    <property type="match status" value="1"/>
</dbReference>